<evidence type="ECO:0000256" key="4">
    <source>
        <dbReference type="SAM" id="MobiDB-lite"/>
    </source>
</evidence>
<dbReference type="EMBL" id="WHWC01000010">
    <property type="protein sequence ID" value="KAG8375024.1"/>
    <property type="molecule type" value="Genomic_DNA"/>
</dbReference>
<dbReference type="InterPro" id="IPR001680">
    <property type="entry name" value="WD40_rpt"/>
</dbReference>
<evidence type="ECO:0000256" key="1">
    <source>
        <dbReference type="ARBA" id="ARBA00022574"/>
    </source>
</evidence>
<dbReference type="SMART" id="SM00320">
    <property type="entry name" value="WD40"/>
    <property type="match status" value="6"/>
</dbReference>
<dbReference type="SUPFAM" id="SSF50978">
    <property type="entry name" value="WD40 repeat-like"/>
    <property type="match status" value="1"/>
</dbReference>
<dbReference type="InterPro" id="IPR049916">
    <property type="entry name" value="WDR72-like"/>
</dbReference>
<gene>
    <name evidence="5" type="ORF">BUALT_Bualt10G0056500</name>
</gene>
<evidence type="ECO:0000256" key="3">
    <source>
        <dbReference type="PROSITE-ProRule" id="PRU00221"/>
    </source>
</evidence>
<evidence type="ECO:0000313" key="6">
    <source>
        <dbReference type="Proteomes" id="UP000826271"/>
    </source>
</evidence>
<dbReference type="InterPro" id="IPR015943">
    <property type="entry name" value="WD40/YVTN_repeat-like_dom_sf"/>
</dbReference>
<evidence type="ECO:0000313" key="5">
    <source>
        <dbReference type="EMBL" id="KAG8375024.1"/>
    </source>
</evidence>
<evidence type="ECO:0008006" key="7">
    <source>
        <dbReference type="Google" id="ProtNLM"/>
    </source>
</evidence>
<protein>
    <recommendedName>
        <fullName evidence="7">WD repeat-containing protein 7</fullName>
    </recommendedName>
</protein>
<feature type="region of interest" description="Disordered" evidence="4">
    <location>
        <begin position="752"/>
        <end position="771"/>
    </location>
</feature>
<dbReference type="Gene3D" id="2.130.10.10">
    <property type="entry name" value="YVTN repeat-like/Quinoprotein amine dehydrogenase"/>
    <property type="match status" value="2"/>
</dbReference>
<dbReference type="PANTHER" id="PTHR44099:SF4">
    <property type="entry name" value="RABCONNECTIN-3B, ISOFORM A"/>
    <property type="match status" value="1"/>
</dbReference>
<name>A0AAV6WY31_9LAMI</name>
<dbReference type="InterPro" id="IPR019775">
    <property type="entry name" value="WD40_repeat_CS"/>
</dbReference>
<comment type="caution">
    <text evidence="5">The sequence shown here is derived from an EMBL/GenBank/DDBJ whole genome shotgun (WGS) entry which is preliminary data.</text>
</comment>
<accession>A0AAV6WY31</accession>
<keyword evidence="6" id="KW-1185">Reference proteome</keyword>
<keyword evidence="1 3" id="KW-0853">WD repeat</keyword>
<keyword evidence="2" id="KW-0677">Repeat</keyword>
<reference evidence="5" key="1">
    <citation type="submission" date="2019-10" db="EMBL/GenBank/DDBJ databases">
        <authorList>
            <person name="Zhang R."/>
            <person name="Pan Y."/>
            <person name="Wang J."/>
            <person name="Ma R."/>
            <person name="Yu S."/>
        </authorList>
    </citation>
    <scope>NUCLEOTIDE SEQUENCE</scope>
    <source>
        <strain evidence="5">LA-IB0</strain>
        <tissue evidence="5">Leaf</tissue>
    </source>
</reference>
<sequence length="1499" mass="164217">MKCKSLACIWSDSPPVHRVTAAAVLHEPPTLYTGGSDGSIIRWNLLISSPPEMRPVAMLCGHTAPIADLAICFPDEGSENRNLIKTSNVVPYPNSINPGALISACIDGVLCLWSRASGHCRRRRKLPPWTGSPLMIRPLPENKRYICMTCCFVNQESEFLNSMNGDESSMDRLLQYVNPSRCTVIIIDSYTLTVVQTVSHGALSIGPLKSMAVILPSEDMEKQSVMIVDSFGKVVYLPILTDPEQKVQNATVKDSSISEVMDWTDDPKEKGLLVAFAKYGHVVALVHRTYCTFRQAENGTVLGKISFLDDQLCFEDELYVIGGKFLGDDSGKSNNSFVEEFVAWNNRGIAVIYRISYSESTLKFDAVCVIPAVLYPSDVTLSFSFIPLNRYLLRVESICFHVKEHMFWRPHVTIWLLPRQSDNYGKFRLECEKFGEGHLFDSWTVNSTSSTTEGPNHDVLEEGTVIIDEITPLQSSASPGDTDGNYSTNLRNGAYGGGRLVSSSMVISENYLAPYAIVYGFFNGDIEIVRFDMFFTALGSIIESPHGEADPHGQKYHLSGHRGAVLCLASHQMVSRSGGCSLNHVLLSGSMDCTVRVWDLDSGNPITVLHQHVAPVRQIILPPCKSEYPWSDCFLTVGDDSCVALASLQTLRVERMFPGHLYVPAKVVWDSLRGYIACLCPNHSEKADTLDILYIWDVKTGSRERVLRGAAANSMFDHFLKVVNGSSSGNLMSGNSSASSLVFPVTEATNFPQSSSQVPGKGISPRKSTASEIETNASEASNAMKRAGAKSGLPTSVVFQSDIHPIKSSSPFPGVSTLCFDLTSLMSLCSKNELPEDGSHIGETIRMQGSGTSTLQDDAYQREKAPLLGAEMSSPHHVNGKSDSVSDGTSDVTLEHHEWVCAVEGCLLEFSLSFLHLWNVDNELDNLLINEMKLKRPDTLIVSSGLLGDRGSMTLTFPGSNSTLELWRTSCEYSALRSLTMVSLAQHLISLSHSCSSASSALAAFYTRKFAEKILDIKPPLLQLLVSFWQNDFEHVKMAARSLFHCAASRAIPLPLCCSKPSQHVKPYGISENEHGHTTATCPMSGGKLETQGDFSLEESEITSWLESYEVQEWISCVGGTTQDAMTSQIIVAAALAVWYPSLVKPRLAMVVVHPLIKLVMAMNDKYSAAAAEILAEGMESTWKACICSEIPRLIGDIFFQVECVSGTSLNASAQNSAASVNIRETLVGILLPSLAMADIPGFLHVIESQIWSTASDSPVHVVSLMTLIRIVRGSPRNLAPFLEKTMDPGNATMRRSCLQSSMTALREVVRVFPMIALNDTSTRLAVGDAIGDINNVSIRVYDMQSMSKIKVLDASGPPGLPSLLGGTSEIGITTAISALSFSPDGEGLVAFSENGLLIRWWSLGYVWWEKLSRNLVPVQCTKLIFVPPWEGFSPNSTRSSIMASVLRDDGQGNNKASSEMDRLKLLIHNLDLSYRLEWIGQRNVKLTQHSHELGTFQL</sequence>
<dbReference type="PROSITE" id="PS00678">
    <property type="entry name" value="WD_REPEATS_1"/>
    <property type="match status" value="1"/>
</dbReference>
<dbReference type="Proteomes" id="UP000826271">
    <property type="component" value="Unassembled WGS sequence"/>
</dbReference>
<dbReference type="InterPro" id="IPR036322">
    <property type="entry name" value="WD40_repeat_dom_sf"/>
</dbReference>
<evidence type="ECO:0000256" key="2">
    <source>
        <dbReference type="ARBA" id="ARBA00022737"/>
    </source>
</evidence>
<proteinExistence type="predicted"/>
<dbReference type="PROSITE" id="PS50082">
    <property type="entry name" value="WD_REPEATS_2"/>
    <property type="match status" value="1"/>
</dbReference>
<dbReference type="PANTHER" id="PTHR44099">
    <property type="entry name" value="RABCONNECTIN-3B, ISOFORM A"/>
    <property type="match status" value="1"/>
</dbReference>
<dbReference type="Pfam" id="PF00400">
    <property type="entry name" value="WD40"/>
    <property type="match status" value="1"/>
</dbReference>
<dbReference type="GO" id="GO:0005737">
    <property type="term" value="C:cytoplasm"/>
    <property type="evidence" value="ECO:0007669"/>
    <property type="project" value="TreeGrafter"/>
</dbReference>
<organism evidence="5 6">
    <name type="scientific">Buddleja alternifolia</name>
    <dbReference type="NCBI Taxonomy" id="168488"/>
    <lineage>
        <taxon>Eukaryota</taxon>
        <taxon>Viridiplantae</taxon>
        <taxon>Streptophyta</taxon>
        <taxon>Embryophyta</taxon>
        <taxon>Tracheophyta</taxon>
        <taxon>Spermatophyta</taxon>
        <taxon>Magnoliopsida</taxon>
        <taxon>eudicotyledons</taxon>
        <taxon>Gunneridae</taxon>
        <taxon>Pentapetalae</taxon>
        <taxon>asterids</taxon>
        <taxon>lamiids</taxon>
        <taxon>Lamiales</taxon>
        <taxon>Scrophulariaceae</taxon>
        <taxon>Buddlejeae</taxon>
        <taxon>Buddleja</taxon>
    </lineage>
</organism>
<feature type="repeat" description="WD" evidence="3">
    <location>
        <begin position="586"/>
        <end position="608"/>
    </location>
</feature>